<organism evidence="2">
    <name type="scientific">freshwater metagenome</name>
    <dbReference type="NCBI Taxonomy" id="449393"/>
    <lineage>
        <taxon>unclassified sequences</taxon>
        <taxon>metagenomes</taxon>
        <taxon>ecological metagenomes</taxon>
    </lineage>
</organism>
<reference evidence="2" key="1">
    <citation type="submission" date="2020-05" db="EMBL/GenBank/DDBJ databases">
        <authorList>
            <person name="Chiriac C."/>
            <person name="Salcher M."/>
            <person name="Ghai R."/>
            <person name="Kavagutti S V."/>
        </authorList>
    </citation>
    <scope>NUCLEOTIDE SEQUENCE</scope>
</reference>
<feature type="region of interest" description="Disordered" evidence="1">
    <location>
        <begin position="144"/>
        <end position="184"/>
    </location>
</feature>
<name>A0A6J6HTN7_9ZZZZ</name>
<sequence length="184" mass="18810">MKTGIATTVSVVGVIAAGVAAFAVNSSVLGSSSPANSAMVSTAVAGNSQNGTAINNGQVTASDALATAVTDTTTTYQVGQAGSVVIDTSSGAIVVTGIAPAAGYTSEPARTEAGGIVKVHFVSATQRIEFTAQLVDDVVKTNVINEGNPSMGSVPPRPRHDDDDDHEEREEHDERDEHEDEDDD</sequence>
<gene>
    <name evidence="2" type="ORF">UFOPK1874_00792</name>
</gene>
<dbReference type="AlphaFoldDB" id="A0A6J6HTN7"/>
<evidence type="ECO:0000313" key="2">
    <source>
        <dbReference type="EMBL" id="CAB4617252.1"/>
    </source>
</evidence>
<evidence type="ECO:0000256" key="1">
    <source>
        <dbReference type="SAM" id="MobiDB-lite"/>
    </source>
</evidence>
<feature type="compositionally biased region" description="Acidic residues" evidence="1">
    <location>
        <begin position="162"/>
        <end position="184"/>
    </location>
</feature>
<proteinExistence type="predicted"/>
<dbReference type="EMBL" id="CAEZUX010000084">
    <property type="protein sequence ID" value="CAB4617252.1"/>
    <property type="molecule type" value="Genomic_DNA"/>
</dbReference>
<protein>
    <submittedName>
        <fullName evidence="2">Unannotated protein</fullName>
    </submittedName>
</protein>
<accession>A0A6J6HTN7</accession>